<protein>
    <submittedName>
        <fullName evidence="1">Uncharacterized protein</fullName>
    </submittedName>
</protein>
<sequence>MGFFDLNATADARISYNATVVACDNYNVIIDTCVDFVFYAQKRTGRHPFLFPTQTHIFKHF</sequence>
<organism evidence="1 2">
    <name type="scientific">Vibrio vulnificus</name>
    <dbReference type="NCBI Taxonomy" id="672"/>
    <lineage>
        <taxon>Bacteria</taxon>
        <taxon>Pseudomonadati</taxon>
        <taxon>Pseudomonadota</taxon>
        <taxon>Gammaproteobacteria</taxon>
        <taxon>Vibrionales</taxon>
        <taxon>Vibrionaceae</taxon>
        <taxon>Vibrio</taxon>
    </lineage>
</organism>
<accession>A0AAN1PVX5</accession>
<evidence type="ECO:0000313" key="2">
    <source>
        <dbReference type="Proteomes" id="UP000263418"/>
    </source>
</evidence>
<evidence type="ECO:0000313" key="1">
    <source>
        <dbReference type="EMBL" id="AXX63795.1"/>
    </source>
</evidence>
<reference evidence="1 2" key="1">
    <citation type="submission" date="2017-03" db="EMBL/GenBank/DDBJ databases">
        <title>Complete Genome Sequence of Vibrio vulnificus FORC_053.</title>
        <authorList>
            <consortium name="Food-borne Pathogen Omics Research Center"/>
            <person name="Chung H.Y."/>
            <person name="Na E.J."/>
            <person name="Song J.S."/>
            <person name="Kim H."/>
            <person name="Lee J.-H."/>
            <person name="Ryu S."/>
            <person name="Choi S.H."/>
        </authorList>
    </citation>
    <scope>NUCLEOTIDE SEQUENCE [LARGE SCALE GENOMIC DNA]</scope>
    <source>
        <strain evidence="1 2">FORC_053</strain>
    </source>
</reference>
<gene>
    <name evidence="1" type="ORF">FORC53_5456</name>
</gene>
<dbReference type="AlphaFoldDB" id="A0AAN1PVX5"/>
<proteinExistence type="predicted"/>
<name>A0AAN1PVX5_VIBVL</name>
<dbReference type="Proteomes" id="UP000263418">
    <property type="component" value="Chromosome 3"/>
</dbReference>
<dbReference type="EMBL" id="CP019292">
    <property type="protein sequence ID" value="AXX63795.1"/>
    <property type="molecule type" value="Genomic_DNA"/>
</dbReference>